<accession>A0A8K0SKI8</accession>
<dbReference type="Proteomes" id="UP000813444">
    <property type="component" value="Unassembled WGS sequence"/>
</dbReference>
<keyword evidence="1" id="KW-0472">Membrane</keyword>
<feature type="transmembrane region" description="Helical" evidence="1">
    <location>
        <begin position="26"/>
        <end position="49"/>
    </location>
</feature>
<protein>
    <submittedName>
        <fullName evidence="2">Uncharacterized protein</fullName>
    </submittedName>
</protein>
<feature type="transmembrane region" description="Helical" evidence="1">
    <location>
        <begin position="56"/>
        <end position="77"/>
    </location>
</feature>
<proteinExistence type="predicted"/>
<keyword evidence="1" id="KW-0812">Transmembrane</keyword>
<evidence type="ECO:0000256" key="1">
    <source>
        <dbReference type="SAM" id="Phobius"/>
    </source>
</evidence>
<feature type="non-terminal residue" evidence="2">
    <location>
        <position position="1"/>
    </location>
</feature>
<reference evidence="2" key="1">
    <citation type="journal article" date="2021" name="Nat. Commun.">
        <title>Genetic determinants of endophytism in the Arabidopsis root mycobiome.</title>
        <authorList>
            <person name="Mesny F."/>
            <person name="Miyauchi S."/>
            <person name="Thiergart T."/>
            <person name="Pickel B."/>
            <person name="Atanasova L."/>
            <person name="Karlsson M."/>
            <person name="Huettel B."/>
            <person name="Barry K.W."/>
            <person name="Haridas S."/>
            <person name="Chen C."/>
            <person name="Bauer D."/>
            <person name="Andreopoulos W."/>
            <person name="Pangilinan J."/>
            <person name="LaButti K."/>
            <person name="Riley R."/>
            <person name="Lipzen A."/>
            <person name="Clum A."/>
            <person name="Drula E."/>
            <person name="Henrissat B."/>
            <person name="Kohler A."/>
            <person name="Grigoriev I.V."/>
            <person name="Martin F.M."/>
            <person name="Hacquard S."/>
        </authorList>
    </citation>
    <scope>NUCLEOTIDE SEQUENCE</scope>
    <source>
        <strain evidence="2">MPI-CAGE-CH-0235</strain>
    </source>
</reference>
<evidence type="ECO:0000313" key="3">
    <source>
        <dbReference type="Proteomes" id="UP000813444"/>
    </source>
</evidence>
<comment type="caution">
    <text evidence="2">The sequence shown here is derived from an EMBL/GenBank/DDBJ whole genome shotgun (WGS) entry which is preliminary data.</text>
</comment>
<name>A0A8K0SKI8_9HYPO</name>
<keyword evidence="1" id="KW-1133">Transmembrane helix</keyword>
<keyword evidence="3" id="KW-1185">Reference proteome</keyword>
<gene>
    <name evidence="2" type="ORF">B0I35DRAFT_492360</name>
</gene>
<dbReference type="EMBL" id="JAGPNK010000016">
    <property type="protein sequence ID" value="KAH7308249.1"/>
    <property type="molecule type" value="Genomic_DNA"/>
</dbReference>
<organism evidence="2 3">
    <name type="scientific">Stachybotrys elegans</name>
    <dbReference type="NCBI Taxonomy" id="80388"/>
    <lineage>
        <taxon>Eukaryota</taxon>
        <taxon>Fungi</taxon>
        <taxon>Dikarya</taxon>
        <taxon>Ascomycota</taxon>
        <taxon>Pezizomycotina</taxon>
        <taxon>Sordariomycetes</taxon>
        <taxon>Hypocreomycetidae</taxon>
        <taxon>Hypocreales</taxon>
        <taxon>Stachybotryaceae</taxon>
        <taxon>Stachybotrys</taxon>
    </lineage>
</organism>
<dbReference type="AlphaFoldDB" id="A0A8K0SKI8"/>
<evidence type="ECO:0000313" key="2">
    <source>
        <dbReference type="EMBL" id="KAH7308249.1"/>
    </source>
</evidence>
<sequence length="78" mass="9290">VRAFHLVWHVHLSFRRSHLWLGHSASRLPCTGSLTMALLLFLSTVYNYIGCQGTRHYLYCLFTFYYLYPILYTLFLII</sequence>